<evidence type="ECO:0000256" key="5">
    <source>
        <dbReference type="ARBA" id="ARBA00022527"/>
    </source>
</evidence>
<evidence type="ECO:0000313" key="22">
    <source>
        <dbReference type="EMBL" id="CAK9158431.1"/>
    </source>
</evidence>
<dbReference type="GO" id="GO:0006952">
    <property type="term" value="P:defense response"/>
    <property type="evidence" value="ECO:0007669"/>
    <property type="project" value="UniProtKB-ARBA"/>
</dbReference>
<dbReference type="Pfam" id="PF23598">
    <property type="entry name" value="LRR_14"/>
    <property type="match status" value="1"/>
</dbReference>
<dbReference type="GO" id="GO:0005886">
    <property type="term" value="C:plasma membrane"/>
    <property type="evidence" value="ECO:0007669"/>
    <property type="project" value="UniProtKB-SubCell"/>
</dbReference>
<evidence type="ECO:0000259" key="21">
    <source>
        <dbReference type="PROSITE" id="PS50011"/>
    </source>
</evidence>
<comment type="similarity">
    <text evidence="2">Belongs to the protein kinase superfamily. Ser/Thr protein kinase family.</text>
</comment>
<feature type="domain" description="Protein kinase" evidence="21">
    <location>
        <begin position="776"/>
        <end position="1115"/>
    </location>
</feature>
<evidence type="ECO:0000256" key="15">
    <source>
        <dbReference type="ARBA" id="ARBA00023136"/>
    </source>
</evidence>
<evidence type="ECO:0000256" key="3">
    <source>
        <dbReference type="ARBA" id="ARBA00012513"/>
    </source>
</evidence>
<keyword evidence="15 19" id="KW-0472">Membrane</keyword>
<dbReference type="InterPro" id="IPR003591">
    <property type="entry name" value="Leu-rich_rpt_typical-subtyp"/>
</dbReference>
<evidence type="ECO:0000256" key="18">
    <source>
        <dbReference type="SAM" id="MobiDB-lite"/>
    </source>
</evidence>
<dbReference type="FunFam" id="3.80.10.10:FF:000095">
    <property type="entry name" value="LRR receptor-like serine/threonine-protein kinase GSO1"/>
    <property type="match status" value="1"/>
</dbReference>
<dbReference type="PANTHER" id="PTHR27008:SF592">
    <property type="entry name" value="LEUCINE-RICH REPEAT RECEPTOR-LIKE PROTEIN KINASE FAMILY PROTEIN-RELATED"/>
    <property type="match status" value="1"/>
</dbReference>
<dbReference type="InterPro" id="IPR032675">
    <property type="entry name" value="LRR_dom_sf"/>
</dbReference>
<evidence type="ECO:0000256" key="7">
    <source>
        <dbReference type="ARBA" id="ARBA00022679"/>
    </source>
</evidence>
<comment type="subcellular location">
    <subcellularLocation>
        <location evidence="1">Cell membrane</location>
        <topology evidence="1">Single-pass membrane protein</topology>
    </subcellularLocation>
</comment>
<dbReference type="SUPFAM" id="SSF52047">
    <property type="entry name" value="RNI-like"/>
    <property type="match status" value="1"/>
</dbReference>
<sequence>MEPQNNISNAFCSSLLLFSMNLLFLQHVSTATHLGNETDRLALLEFKHQHQVVNYRDGTLNSWNDSLPHCQWQGVTCSYRHQRVTALNLRGHGLVGSISPHIGNLTFLRFIDLRNNSFNGEIPQEVGRLFRLRHLNLTNNAIGGAIPVNLSRCSELRIIELATNNLVGKIPPEMGSLNKLVTLFLRANNLTGSIPHSVGNLSSLEQITVTFNNLEGSLPIQLGQLKRLTYLSIGVNHFSGMVPQTLYNISTITSFSVGDNLLKGSLPANIGMVPQTLYNISTITSFSVGENLLKGSLPANIGMVPQTLYNISTITSFSVGDNLLKGSLPANIGLTLPRLQLLSIGANQFSGTIPYSITNVSELQVLDLPENNVKGPVPNNLGDLKNLRILNVGINLLGTNTSQDLSFITSLTNCSNLQRLDLDGNNFGGELPNSIGNFSHQLTELGLGRNQISGIIPPGLERLANLYTLGMENNLFTGTIPSNLGKLQRLQQLLLYGNRLSGQIPPSLGNLSQMYSLFLAINRLEGNIPSSIGNCQNLQMLELSQNRLTGIIPKDVMSFSSLSKHLNLSQNSLNGSLPQEVGKLRNINTLDISNNKLSGEIPGTIGDCSSLEYLNMQGNLFEGTIPLTLASLKGIQHLDLSGNNMSGEIPKDLGSLLFLQYLNLSFNELEGEVPTKGVFKNASAISVVGNTKLCGGILELNLPPCPTIVKKHGRPKAFKIGIIVGSIVLFSMLMMSFGALCFWRKERTSDSFSTSSRVDGLLRISYYDLYQATAGFSSGNLIGSGSFGSVYKGSLQQGKERLVAVKVLELEKSGASKSFAAECRALRNIRHRNLVKILSYCSSIDSKGNEFKALVYEFMENGSLDSWLHPEIVEVNTLRTLNLLQRLNIAIDVSSALHYLHNHCETPVIHCDLKPSNILLDNDLTAHVGDFGLARLHSGKTNDILQQQNSSIGVKGSIGYAAPEYGMGGDTSTHGDVYSYGVLLLEMFTGRRPTDDMFKDDLNLHNYVKRALPKQVLQIVDPVLLAKGEIERDEESIAAPGKEEEDDDDNDNHNEIEQQKDNKNFISCRRGSNKMVKGIISALQIGLACTAESPTGRMNMSKVSRELQLIRSVFLG</sequence>
<dbReference type="InterPro" id="IPR000719">
    <property type="entry name" value="Prot_kinase_dom"/>
</dbReference>
<evidence type="ECO:0000256" key="9">
    <source>
        <dbReference type="ARBA" id="ARBA00022729"/>
    </source>
</evidence>
<dbReference type="GO" id="GO:0051707">
    <property type="term" value="P:response to other organism"/>
    <property type="evidence" value="ECO:0007669"/>
    <property type="project" value="UniProtKB-ARBA"/>
</dbReference>
<accession>A0ABC8SMK4</accession>
<evidence type="ECO:0000256" key="8">
    <source>
        <dbReference type="ARBA" id="ARBA00022692"/>
    </source>
</evidence>
<proteinExistence type="inferred from homology"/>
<dbReference type="InterPro" id="IPR011009">
    <property type="entry name" value="Kinase-like_dom_sf"/>
</dbReference>
<keyword evidence="16" id="KW-0325">Glycoprotein</keyword>
<dbReference type="InterPro" id="IPR017441">
    <property type="entry name" value="Protein_kinase_ATP_BS"/>
</dbReference>
<feature type="signal peptide" evidence="20">
    <location>
        <begin position="1"/>
        <end position="30"/>
    </location>
</feature>
<dbReference type="Proteomes" id="UP001642360">
    <property type="component" value="Unassembled WGS sequence"/>
</dbReference>
<evidence type="ECO:0000256" key="6">
    <source>
        <dbReference type="ARBA" id="ARBA00022614"/>
    </source>
</evidence>
<evidence type="ECO:0000256" key="13">
    <source>
        <dbReference type="ARBA" id="ARBA00022840"/>
    </source>
</evidence>
<dbReference type="FunFam" id="3.80.10.10:FF:000288">
    <property type="entry name" value="LRR receptor-like serine/threonine-protein kinase EFR"/>
    <property type="match status" value="1"/>
</dbReference>
<evidence type="ECO:0000256" key="11">
    <source>
        <dbReference type="ARBA" id="ARBA00022741"/>
    </source>
</evidence>
<organism evidence="22 23">
    <name type="scientific">Ilex paraguariensis</name>
    <name type="common">yerba mate</name>
    <dbReference type="NCBI Taxonomy" id="185542"/>
    <lineage>
        <taxon>Eukaryota</taxon>
        <taxon>Viridiplantae</taxon>
        <taxon>Streptophyta</taxon>
        <taxon>Embryophyta</taxon>
        <taxon>Tracheophyta</taxon>
        <taxon>Spermatophyta</taxon>
        <taxon>Magnoliopsida</taxon>
        <taxon>eudicotyledons</taxon>
        <taxon>Gunneridae</taxon>
        <taxon>Pentapetalae</taxon>
        <taxon>asterids</taxon>
        <taxon>campanulids</taxon>
        <taxon>Aquifoliales</taxon>
        <taxon>Aquifoliaceae</taxon>
        <taxon>Ilex</taxon>
    </lineage>
</organism>
<evidence type="ECO:0000256" key="17">
    <source>
        <dbReference type="PROSITE-ProRule" id="PRU10141"/>
    </source>
</evidence>
<keyword evidence="8 19" id="KW-0812">Transmembrane</keyword>
<dbReference type="SMART" id="SM00365">
    <property type="entry name" value="LRR_SD22"/>
    <property type="match status" value="4"/>
</dbReference>
<dbReference type="GO" id="GO:0004674">
    <property type="term" value="F:protein serine/threonine kinase activity"/>
    <property type="evidence" value="ECO:0007669"/>
    <property type="project" value="UniProtKB-KW"/>
</dbReference>
<reference evidence="22 23" key="1">
    <citation type="submission" date="2024-02" db="EMBL/GenBank/DDBJ databases">
        <authorList>
            <person name="Vignale AGUSTIN F."/>
            <person name="Sosa J E."/>
            <person name="Modenutti C."/>
        </authorList>
    </citation>
    <scope>NUCLEOTIDE SEQUENCE [LARGE SCALE GENOMIC DNA]</scope>
</reference>
<evidence type="ECO:0000256" key="14">
    <source>
        <dbReference type="ARBA" id="ARBA00022989"/>
    </source>
</evidence>
<evidence type="ECO:0000256" key="2">
    <source>
        <dbReference type="ARBA" id="ARBA00008684"/>
    </source>
</evidence>
<dbReference type="InterPro" id="IPR055414">
    <property type="entry name" value="LRR_R13L4/SHOC2-like"/>
</dbReference>
<feature type="region of interest" description="Disordered" evidence="18">
    <location>
        <begin position="1031"/>
        <end position="1063"/>
    </location>
</feature>
<dbReference type="PROSITE" id="PS00108">
    <property type="entry name" value="PROTEIN_KINASE_ST"/>
    <property type="match status" value="1"/>
</dbReference>
<dbReference type="PRINTS" id="PR00019">
    <property type="entry name" value="LEURICHRPT"/>
</dbReference>
<dbReference type="SMART" id="SM00369">
    <property type="entry name" value="LRR_TYP"/>
    <property type="match status" value="7"/>
</dbReference>
<dbReference type="FunFam" id="3.30.200.20:FF:000432">
    <property type="entry name" value="LRR receptor-like serine/threonine-protein kinase EFR"/>
    <property type="match status" value="1"/>
</dbReference>
<dbReference type="AlphaFoldDB" id="A0ABC8SMK4"/>
<evidence type="ECO:0000256" key="16">
    <source>
        <dbReference type="ARBA" id="ARBA00023180"/>
    </source>
</evidence>
<evidence type="ECO:0000256" key="12">
    <source>
        <dbReference type="ARBA" id="ARBA00022777"/>
    </source>
</evidence>
<feature type="chain" id="PRO_5044813099" description="non-specific serine/threonine protein kinase" evidence="20">
    <location>
        <begin position="31"/>
        <end position="1116"/>
    </location>
</feature>
<dbReference type="GO" id="GO:0005524">
    <property type="term" value="F:ATP binding"/>
    <property type="evidence" value="ECO:0007669"/>
    <property type="project" value="UniProtKB-UniRule"/>
</dbReference>
<dbReference type="EC" id="2.7.11.1" evidence="3"/>
<dbReference type="SUPFAM" id="SSF52058">
    <property type="entry name" value="L domain-like"/>
    <property type="match status" value="1"/>
</dbReference>
<evidence type="ECO:0000256" key="20">
    <source>
        <dbReference type="SAM" id="SignalP"/>
    </source>
</evidence>
<keyword evidence="9 20" id="KW-0732">Signal</keyword>
<keyword evidence="13 17" id="KW-0067">ATP-binding</keyword>
<gene>
    <name evidence="22" type="ORF">ILEXP_LOCUS27073</name>
</gene>
<dbReference type="SMART" id="SM00220">
    <property type="entry name" value="S_TKc"/>
    <property type="match status" value="1"/>
</dbReference>
<dbReference type="InterPro" id="IPR008271">
    <property type="entry name" value="Ser/Thr_kinase_AS"/>
</dbReference>
<dbReference type="InterPro" id="IPR001611">
    <property type="entry name" value="Leu-rich_rpt"/>
</dbReference>
<dbReference type="EMBL" id="CAUOFW020003170">
    <property type="protein sequence ID" value="CAK9158431.1"/>
    <property type="molecule type" value="Genomic_DNA"/>
</dbReference>
<feature type="binding site" evidence="17">
    <location>
        <position position="806"/>
    </location>
    <ligand>
        <name>ATP</name>
        <dbReference type="ChEBI" id="CHEBI:30616"/>
    </ligand>
</feature>
<comment type="caution">
    <text evidence="22">The sequence shown here is derived from an EMBL/GenBank/DDBJ whole genome shotgun (WGS) entry which is preliminary data.</text>
</comment>
<name>A0ABC8SMK4_9AQUA</name>
<protein>
    <recommendedName>
        <fullName evidence="3">non-specific serine/threonine protein kinase</fullName>
        <ecNumber evidence="3">2.7.11.1</ecNumber>
    </recommendedName>
</protein>
<evidence type="ECO:0000256" key="19">
    <source>
        <dbReference type="SAM" id="Phobius"/>
    </source>
</evidence>
<dbReference type="PROSITE" id="PS50011">
    <property type="entry name" value="PROTEIN_KINASE_DOM"/>
    <property type="match status" value="1"/>
</dbReference>
<dbReference type="Pfam" id="PF00560">
    <property type="entry name" value="LRR_1"/>
    <property type="match status" value="5"/>
</dbReference>
<dbReference type="SUPFAM" id="SSF56112">
    <property type="entry name" value="Protein kinase-like (PK-like)"/>
    <property type="match status" value="1"/>
</dbReference>
<feature type="transmembrane region" description="Helical" evidence="19">
    <location>
        <begin position="720"/>
        <end position="743"/>
    </location>
</feature>
<evidence type="ECO:0000256" key="4">
    <source>
        <dbReference type="ARBA" id="ARBA00022475"/>
    </source>
</evidence>
<evidence type="ECO:0000256" key="1">
    <source>
        <dbReference type="ARBA" id="ARBA00004162"/>
    </source>
</evidence>
<keyword evidence="6" id="KW-0433">Leucine-rich repeat</keyword>
<keyword evidence="10" id="KW-0677">Repeat</keyword>
<keyword evidence="12" id="KW-0418">Kinase</keyword>
<dbReference type="Pfam" id="PF13855">
    <property type="entry name" value="LRR_8"/>
    <property type="match status" value="1"/>
</dbReference>
<keyword evidence="23" id="KW-1185">Reference proteome</keyword>
<dbReference type="InterPro" id="IPR001245">
    <property type="entry name" value="Ser-Thr/Tyr_kinase_cat_dom"/>
</dbReference>
<dbReference type="PANTHER" id="PTHR27008">
    <property type="entry name" value="OS04G0122200 PROTEIN"/>
    <property type="match status" value="1"/>
</dbReference>
<evidence type="ECO:0000256" key="10">
    <source>
        <dbReference type="ARBA" id="ARBA00022737"/>
    </source>
</evidence>
<dbReference type="InterPro" id="IPR051809">
    <property type="entry name" value="Plant_receptor-like_S/T_kinase"/>
</dbReference>
<dbReference type="InterPro" id="IPR013210">
    <property type="entry name" value="LRR_N_plant-typ"/>
</dbReference>
<dbReference type="PROSITE" id="PS00107">
    <property type="entry name" value="PROTEIN_KINASE_ATP"/>
    <property type="match status" value="1"/>
</dbReference>
<dbReference type="Pfam" id="PF08263">
    <property type="entry name" value="LRRNT_2"/>
    <property type="match status" value="1"/>
</dbReference>
<keyword evidence="5" id="KW-0723">Serine/threonine-protein kinase</keyword>
<keyword evidence="14 19" id="KW-1133">Transmembrane helix</keyword>
<keyword evidence="4" id="KW-1003">Cell membrane</keyword>
<evidence type="ECO:0000313" key="23">
    <source>
        <dbReference type="Proteomes" id="UP001642360"/>
    </source>
</evidence>
<dbReference type="Gene3D" id="3.80.10.10">
    <property type="entry name" value="Ribonuclease Inhibitor"/>
    <property type="match status" value="4"/>
</dbReference>
<dbReference type="Pfam" id="PF07714">
    <property type="entry name" value="PK_Tyr_Ser-Thr"/>
    <property type="match status" value="1"/>
</dbReference>
<keyword evidence="11 17" id="KW-0547">Nucleotide-binding</keyword>
<feature type="compositionally biased region" description="Basic and acidic residues" evidence="18">
    <location>
        <begin position="1051"/>
        <end position="1063"/>
    </location>
</feature>
<dbReference type="Gene3D" id="1.10.510.10">
    <property type="entry name" value="Transferase(Phosphotransferase) domain 1"/>
    <property type="match status" value="1"/>
</dbReference>
<dbReference type="Gene3D" id="3.30.200.20">
    <property type="entry name" value="Phosphorylase Kinase, domain 1"/>
    <property type="match status" value="1"/>
</dbReference>
<keyword evidence="7" id="KW-0808">Transferase</keyword>